<evidence type="ECO:0000313" key="4">
    <source>
        <dbReference type="EMBL" id="POH75022.1"/>
    </source>
</evidence>
<dbReference type="Pfam" id="PF00685">
    <property type="entry name" value="Sulfotransfer_1"/>
    <property type="match status" value="1"/>
</dbReference>
<dbReference type="PANTHER" id="PTHR10605:SF56">
    <property type="entry name" value="BIFUNCTIONAL HEPARAN SULFATE N-DEACETYLASE_N-SULFOTRANSFERASE"/>
    <property type="match status" value="1"/>
</dbReference>
<dbReference type="PANTHER" id="PTHR10605">
    <property type="entry name" value="HEPARAN SULFATE SULFOTRANSFERASE"/>
    <property type="match status" value="1"/>
</dbReference>
<dbReference type="InterPro" id="IPR037359">
    <property type="entry name" value="NST/OST"/>
</dbReference>
<protein>
    <submittedName>
        <fullName evidence="4">Sulfotransferase</fullName>
    </submittedName>
</protein>
<gene>
    <name evidence="4" type="ORF">CVS27_03240</name>
</gene>
<dbReference type="InterPro" id="IPR000863">
    <property type="entry name" value="Sulfotransferase_dom"/>
</dbReference>
<dbReference type="EMBL" id="PPXC01000002">
    <property type="protein sequence ID" value="POH75022.1"/>
    <property type="molecule type" value="Genomic_DNA"/>
</dbReference>
<dbReference type="Gene3D" id="3.40.50.300">
    <property type="entry name" value="P-loop containing nucleotide triphosphate hydrolases"/>
    <property type="match status" value="1"/>
</dbReference>
<name>A0A2S4A1G3_ARTGL</name>
<keyword evidence="1 4" id="KW-0808">Transferase</keyword>
<reference evidence="4 5" key="1">
    <citation type="submission" date="2018-01" db="EMBL/GenBank/DDBJ databases">
        <title>Arthrobacter sp. nov., from glaciers in China.</title>
        <authorList>
            <person name="Liu Q."/>
            <person name="Xin Y.-H."/>
        </authorList>
    </citation>
    <scope>NUCLEOTIDE SEQUENCE [LARGE SCALE GENOMIC DNA]</scope>
    <source>
        <strain evidence="4 5">HLT2-12-2</strain>
    </source>
</reference>
<keyword evidence="5" id="KW-1185">Reference proteome</keyword>
<feature type="domain" description="Sulfotransferase" evidence="3">
    <location>
        <begin position="5"/>
        <end position="186"/>
    </location>
</feature>
<comment type="caution">
    <text evidence="4">The sequence shown here is derived from an EMBL/GenBank/DDBJ whole genome shotgun (WGS) entry which is preliminary data.</text>
</comment>
<evidence type="ECO:0000313" key="5">
    <source>
        <dbReference type="Proteomes" id="UP000237061"/>
    </source>
</evidence>
<dbReference type="AlphaFoldDB" id="A0A2S4A1G3"/>
<proteinExistence type="predicted"/>
<dbReference type="Proteomes" id="UP000237061">
    <property type="component" value="Unassembled WGS sequence"/>
</dbReference>
<evidence type="ECO:0000256" key="2">
    <source>
        <dbReference type="ARBA" id="ARBA00023180"/>
    </source>
</evidence>
<accession>A0A2S4A1G3</accession>
<dbReference type="SUPFAM" id="SSF52540">
    <property type="entry name" value="P-loop containing nucleoside triphosphate hydrolases"/>
    <property type="match status" value="1"/>
</dbReference>
<evidence type="ECO:0000256" key="1">
    <source>
        <dbReference type="ARBA" id="ARBA00022679"/>
    </source>
</evidence>
<keyword evidence="2" id="KW-0325">Glycoprotein</keyword>
<organism evidence="4 5">
    <name type="scientific">Arthrobacter glacialis</name>
    <dbReference type="NCBI Taxonomy" id="1664"/>
    <lineage>
        <taxon>Bacteria</taxon>
        <taxon>Bacillati</taxon>
        <taxon>Actinomycetota</taxon>
        <taxon>Actinomycetes</taxon>
        <taxon>Micrococcales</taxon>
        <taxon>Micrococcaceae</taxon>
        <taxon>Arthrobacter</taxon>
    </lineage>
</organism>
<evidence type="ECO:0000259" key="3">
    <source>
        <dbReference type="Pfam" id="PF00685"/>
    </source>
</evidence>
<sequence length="257" mass="29639">MRMKPTFIIAGAQRCATTSIFRMLAQHPQVQPPALNKGIHYFDTAERFRRGPNYYLGHFPLNTAYRRPPRITGEGSPYYLFHPLAISRIAAQLPEVKLLVLLRDPVERAFSAYKQETMRGFEDLTFEDALKAEGGRLRHEEERIVTDPDYQSFSHQHHAYVARGRYAVQLERAFSIMGRERVMVIDADDFLVPGLPHWPALTDYLGISPWRPADVIRANARPSDAMPASLKDRLREQFQDDDVQLTKLLGHVPSWRR</sequence>
<dbReference type="GO" id="GO:0008146">
    <property type="term" value="F:sulfotransferase activity"/>
    <property type="evidence" value="ECO:0007669"/>
    <property type="project" value="InterPro"/>
</dbReference>
<dbReference type="InterPro" id="IPR027417">
    <property type="entry name" value="P-loop_NTPase"/>
</dbReference>